<name>A0A2P7TYJ3_9NEIS</name>
<dbReference type="AlphaFoldDB" id="A0A2P7TYJ3"/>
<sequence>MQNKGVGAHGTDIIFVKQGAKQGARMQVVRCLPGRGQHKIGRAAFQIFLMLRGLDKAMLI</sequence>
<comment type="caution">
    <text evidence="1">The sequence shown here is derived from an EMBL/GenBank/DDBJ whole genome shotgun (WGS) entry which is preliminary data.</text>
</comment>
<accession>A0A2P7TYJ3</accession>
<dbReference type="Proteomes" id="UP000241868">
    <property type="component" value="Unassembled WGS sequence"/>
</dbReference>
<evidence type="ECO:0000313" key="2">
    <source>
        <dbReference type="Proteomes" id="UP000241868"/>
    </source>
</evidence>
<evidence type="ECO:0000313" key="1">
    <source>
        <dbReference type="EMBL" id="PSJ79761.1"/>
    </source>
</evidence>
<reference evidence="1 2" key="1">
    <citation type="submission" date="2018-03" db="EMBL/GenBank/DDBJ databases">
        <title>Neisseria weixii sp. nov., isolated from the intestinal contents of Tibetan Plateau pika (Ochotona curzoniae) in Yushu, Qinghai Province, China.</title>
        <authorList>
            <person name="Gui Z."/>
        </authorList>
    </citation>
    <scope>NUCLEOTIDE SEQUENCE [LARGE SCALE GENOMIC DNA]</scope>
    <source>
        <strain evidence="1 2">ATCC 51483</strain>
    </source>
</reference>
<keyword evidence="2" id="KW-1185">Reference proteome</keyword>
<organism evidence="1 2">
    <name type="scientific">Neisseria iguanae</name>
    <dbReference type="NCBI Taxonomy" id="90242"/>
    <lineage>
        <taxon>Bacteria</taxon>
        <taxon>Pseudomonadati</taxon>
        <taxon>Pseudomonadota</taxon>
        <taxon>Betaproteobacteria</taxon>
        <taxon>Neisseriales</taxon>
        <taxon>Neisseriaceae</taxon>
        <taxon>Neisseria</taxon>
    </lineage>
</organism>
<gene>
    <name evidence="1" type="ORF">C7N83_10320</name>
</gene>
<proteinExistence type="predicted"/>
<protein>
    <submittedName>
        <fullName evidence="1">Uncharacterized protein</fullName>
    </submittedName>
</protein>
<dbReference type="EMBL" id="PXYY01000075">
    <property type="protein sequence ID" value="PSJ79761.1"/>
    <property type="molecule type" value="Genomic_DNA"/>
</dbReference>